<dbReference type="SUPFAM" id="SSF56281">
    <property type="entry name" value="Metallo-hydrolase/oxidoreductase"/>
    <property type="match status" value="1"/>
</dbReference>
<evidence type="ECO:0000256" key="3">
    <source>
        <dbReference type="ARBA" id="ARBA00022723"/>
    </source>
</evidence>
<comment type="caution">
    <text evidence="7">The sequence shown here is derived from an EMBL/GenBank/DDBJ whole genome shotgun (WGS) entry which is preliminary data.</text>
</comment>
<evidence type="ECO:0000256" key="2">
    <source>
        <dbReference type="ARBA" id="ARBA00007749"/>
    </source>
</evidence>
<evidence type="ECO:0000313" key="8">
    <source>
        <dbReference type="Proteomes" id="UP001242480"/>
    </source>
</evidence>
<dbReference type="CDD" id="cd07729">
    <property type="entry name" value="AHL_lactonase_MBL-fold"/>
    <property type="match status" value="1"/>
</dbReference>
<evidence type="ECO:0000256" key="1">
    <source>
        <dbReference type="ARBA" id="ARBA00001947"/>
    </source>
</evidence>
<dbReference type="Gene3D" id="3.60.15.10">
    <property type="entry name" value="Ribonuclease Z/Hydroxyacylglutathione hydrolase-like"/>
    <property type="match status" value="1"/>
</dbReference>
<dbReference type="InterPro" id="IPR036866">
    <property type="entry name" value="RibonucZ/Hydroxyglut_hydro"/>
</dbReference>
<accession>A0ABU0JDG5</accession>
<evidence type="ECO:0000256" key="5">
    <source>
        <dbReference type="ARBA" id="ARBA00022833"/>
    </source>
</evidence>
<sequence length="279" mass="31124">MTAPEKTWDVHVVEFARSKDQPVASLVHGAHEAGVVDLPFSFVLARRADRIVLVDTGFMREGSGEAMSVKFGIPWWISPLRMLAEMGVGPDDVTDIVLSHAHFDHMGSIGKFPKARLHIQKREILSWIEAMALPPQFGFLTEIINPDDLRRAFDASVEHRLNLVEGDVDDLLPGLHLRLGEGHTLGQQFVVIETARGRLVVSGDCVYARRNICGHKHDGVYVPLANGIGSIWEQLKTIDRINKEIAGDLGRLIILHDSDRWKDLPVVKEVEGFRIVRAS</sequence>
<dbReference type="Pfam" id="PF00753">
    <property type="entry name" value="Lactamase_B"/>
    <property type="match status" value="1"/>
</dbReference>
<dbReference type="InterPro" id="IPR051013">
    <property type="entry name" value="MBL_superfamily_lactonases"/>
</dbReference>
<reference evidence="7 8" key="1">
    <citation type="submission" date="2023-07" db="EMBL/GenBank/DDBJ databases">
        <title>Genomic Encyclopedia of Type Strains, Phase IV (KMG-IV): sequencing the most valuable type-strain genomes for metagenomic binning, comparative biology and taxonomic classification.</title>
        <authorList>
            <person name="Goeker M."/>
        </authorList>
    </citation>
    <scope>NUCLEOTIDE SEQUENCE [LARGE SCALE GENOMIC DNA]</scope>
    <source>
        <strain evidence="7 8">DSM 19619</strain>
    </source>
</reference>
<keyword evidence="5" id="KW-0862">Zinc</keyword>
<dbReference type="SMART" id="SM00849">
    <property type="entry name" value="Lactamase_B"/>
    <property type="match status" value="1"/>
</dbReference>
<keyword evidence="3" id="KW-0479">Metal-binding</keyword>
<dbReference type="PANTHER" id="PTHR42978:SF7">
    <property type="entry name" value="METALLO-HYDROLASE RV2300C-RELATED"/>
    <property type="match status" value="1"/>
</dbReference>
<feature type="domain" description="Metallo-beta-lactamase" evidence="6">
    <location>
        <begin position="38"/>
        <end position="256"/>
    </location>
</feature>
<dbReference type="Proteomes" id="UP001242480">
    <property type="component" value="Unassembled WGS sequence"/>
</dbReference>
<evidence type="ECO:0000313" key="7">
    <source>
        <dbReference type="EMBL" id="MDQ0472327.1"/>
    </source>
</evidence>
<dbReference type="PANTHER" id="PTHR42978">
    <property type="entry name" value="QUORUM-QUENCHING LACTONASE YTNP-RELATED-RELATED"/>
    <property type="match status" value="1"/>
</dbReference>
<name>A0ABU0JDG5_9HYPH</name>
<dbReference type="InterPro" id="IPR001279">
    <property type="entry name" value="Metallo-B-lactamas"/>
</dbReference>
<evidence type="ECO:0000259" key="6">
    <source>
        <dbReference type="SMART" id="SM00849"/>
    </source>
</evidence>
<gene>
    <name evidence="7" type="ORF">QO011_005356</name>
</gene>
<dbReference type="EMBL" id="JAUSVX010000011">
    <property type="protein sequence ID" value="MDQ0472327.1"/>
    <property type="molecule type" value="Genomic_DNA"/>
</dbReference>
<keyword evidence="4" id="KW-0378">Hydrolase</keyword>
<proteinExistence type="inferred from homology"/>
<comment type="cofactor">
    <cofactor evidence="1">
        <name>Zn(2+)</name>
        <dbReference type="ChEBI" id="CHEBI:29105"/>
    </cofactor>
</comment>
<comment type="similarity">
    <text evidence="2">Belongs to the metallo-beta-lactamase superfamily.</text>
</comment>
<dbReference type="RefSeq" id="WP_307278993.1">
    <property type="nucleotide sequence ID" value="NZ_JAUSVX010000011.1"/>
</dbReference>
<evidence type="ECO:0000256" key="4">
    <source>
        <dbReference type="ARBA" id="ARBA00022801"/>
    </source>
</evidence>
<protein>
    <submittedName>
        <fullName evidence="7">Glyoxylase-like metal-dependent hydrolase (Beta-lactamase superfamily II)</fullName>
    </submittedName>
</protein>
<keyword evidence="8" id="KW-1185">Reference proteome</keyword>
<organism evidence="7 8">
    <name type="scientific">Labrys wisconsinensis</name>
    <dbReference type="NCBI Taxonomy" id="425677"/>
    <lineage>
        <taxon>Bacteria</taxon>
        <taxon>Pseudomonadati</taxon>
        <taxon>Pseudomonadota</taxon>
        <taxon>Alphaproteobacteria</taxon>
        <taxon>Hyphomicrobiales</taxon>
        <taxon>Xanthobacteraceae</taxon>
        <taxon>Labrys</taxon>
    </lineage>
</organism>